<evidence type="ECO:0008006" key="4">
    <source>
        <dbReference type="Google" id="ProtNLM"/>
    </source>
</evidence>
<dbReference type="EMBL" id="MFEN01000068">
    <property type="protein sequence ID" value="OGE82565.1"/>
    <property type="molecule type" value="Genomic_DNA"/>
</dbReference>
<proteinExistence type="predicted"/>
<keyword evidence="1" id="KW-0472">Membrane</keyword>
<sequence>MFRVIHHNRWFFWTIAIAIAIALFVMWSIQQAEIQFIDDTVALDQPNWRTWKSSDFGMQIRYPAGWQVEIDQDDPHSVYFENPKNFSENVSSSVREPGLEAAIRLSLDDFTEESFVIDGEVGRWLTGQSAADKVRHNVILVQHDGRLYYIAGSARVFKQIVRSIKFIN</sequence>
<evidence type="ECO:0000313" key="2">
    <source>
        <dbReference type="EMBL" id="OGE82565.1"/>
    </source>
</evidence>
<dbReference type="AlphaFoldDB" id="A0A1F5NY54"/>
<keyword evidence="1" id="KW-1133">Transmembrane helix</keyword>
<evidence type="ECO:0000256" key="1">
    <source>
        <dbReference type="SAM" id="Phobius"/>
    </source>
</evidence>
<comment type="caution">
    <text evidence="2">The sequence shown here is derived from an EMBL/GenBank/DDBJ whole genome shotgun (WGS) entry which is preliminary data.</text>
</comment>
<dbReference type="Gene3D" id="3.40.1000.10">
    <property type="entry name" value="Mog1/PsbP, alpha/beta/alpha sandwich"/>
    <property type="match status" value="1"/>
</dbReference>
<evidence type="ECO:0000313" key="3">
    <source>
        <dbReference type="Proteomes" id="UP000176339"/>
    </source>
</evidence>
<dbReference type="Proteomes" id="UP000176339">
    <property type="component" value="Unassembled WGS sequence"/>
</dbReference>
<feature type="transmembrane region" description="Helical" evidence="1">
    <location>
        <begin position="10"/>
        <end position="29"/>
    </location>
</feature>
<name>A0A1F5NY54_9BACT</name>
<reference evidence="2 3" key="1">
    <citation type="journal article" date="2016" name="Nat. Commun.">
        <title>Thousands of microbial genomes shed light on interconnected biogeochemical processes in an aquifer system.</title>
        <authorList>
            <person name="Anantharaman K."/>
            <person name="Brown C.T."/>
            <person name="Hug L.A."/>
            <person name="Sharon I."/>
            <person name="Castelle C.J."/>
            <person name="Probst A.J."/>
            <person name="Thomas B.C."/>
            <person name="Singh A."/>
            <person name="Wilkins M.J."/>
            <person name="Karaoz U."/>
            <person name="Brodie E.L."/>
            <person name="Williams K.H."/>
            <person name="Hubbard S.S."/>
            <person name="Banfield J.F."/>
        </authorList>
    </citation>
    <scope>NUCLEOTIDE SEQUENCE [LARGE SCALE GENOMIC DNA]</scope>
</reference>
<keyword evidence="1" id="KW-0812">Transmembrane</keyword>
<protein>
    <recommendedName>
        <fullName evidence="4">PsbP C-terminal domain-containing protein</fullName>
    </recommendedName>
</protein>
<accession>A0A1F5NY54</accession>
<gene>
    <name evidence="2" type="ORF">A2846_00355</name>
</gene>
<organism evidence="2 3">
    <name type="scientific">Candidatus Doudnabacteria bacterium RIFCSPHIGHO2_01_FULL_49_9</name>
    <dbReference type="NCBI Taxonomy" id="1817827"/>
    <lineage>
        <taxon>Bacteria</taxon>
        <taxon>Candidatus Doudnaibacteriota</taxon>
    </lineage>
</organism>